<dbReference type="GO" id="GO:0005634">
    <property type="term" value="C:nucleus"/>
    <property type="evidence" value="ECO:0007669"/>
    <property type="project" value="UniProtKB-SubCell"/>
</dbReference>
<dbReference type="InterPro" id="IPR039355">
    <property type="entry name" value="Transcription_factor_GATA"/>
</dbReference>
<keyword evidence="4" id="KW-0862">Zinc</keyword>
<evidence type="ECO:0000256" key="4">
    <source>
        <dbReference type="ARBA" id="ARBA00022833"/>
    </source>
</evidence>
<sequence>MDQSFYTLPPTGSDQQQPAEQQGQLQQQYFSLPPNLDYSHSYQSYSISQPFYGNGATFLSGSAAAALPRTQCILPSPHDQSPADASAGQSDRQEDGHEFNDPTSSPKAPNSTKRQPQPRASRRRKLITPKEDTSIEDLIRTTTSDPSKIKNLSKAEKKKIREYNRKLTCYNCQCTSTPLWRRSECKTFHLCNSCGLYYKQYRTHRPVAKAKVQVSTEIQQDSTLTLVSVPESTPPPIPHYCELLYAAFEYRSTRCYVCNGTAYSKRLTIPKLTHEL</sequence>
<feature type="compositionally biased region" description="Polar residues" evidence="7">
    <location>
        <begin position="1"/>
        <end position="14"/>
    </location>
</feature>
<dbReference type="GO" id="GO:0000978">
    <property type="term" value="F:RNA polymerase II cis-regulatory region sequence-specific DNA binding"/>
    <property type="evidence" value="ECO:0007669"/>
    <property type="project" value="TreeGrafter"/>
</dbReference>
<gene>
    <name evidence="9" type="ORF">BCR33DRAFT_780896</name>
</gene>
<keyword evidence="5" id="KW-0539">Nucleus</keyword>
<dbReference type="PANTHER" id="PTHR10071">
    <property type="entry name" value="TRANSCRIPTION FACTOR GATA FAMILY MEMBER"/>
    <property type="match status" value="1"/>
</dbReference>
<feature type="compositionally biased region" description="Basic and acidic residues" evidence="7">
    <location>
        <begin position="91"/>
        <end position="100"/>
    </location>
</feature>
<evidence type="ECO:0000313" key="9">
    <source>
        <dbReference type="EMBL" id="ORY51028.1"/>
    </source>
</evidence>
<reference evidence="9 10" key="1">
    <citation type="submission" date="2016-07" db="EMBL/GenBank/DDBJ databases">
        <title>Pervasive Adenine N6-methylation of Active Genes in Fungi.</title>
        <authorList>
            <consortium name="DOE Joint Genome Institute"/>
            <person name="Mondo S.J."/>
            <person name="Dannebaum R.O."/>
            <person name="Kuo R.C."/>
            <person name="Labutti K."/>
            <person name="Haridas S."/>
            <person name="Kuo A."/>
            <person name="Salamov A."/>
            <person name="Ahrendt S.R."/>
            <person name="Lipzen A."/>
            <person name="Sullivan W."/>
            <person name="Andreopoulos W.B."/>
            <person name="Clum A."/>
            <person name="Lindquist E."/>
            <person name="Daum C."/>
            <person name="Ramamoorthy G.K."/>
            <person name="Gryganskyi A."/>
            <person name="Culley D."/>
            <person name="Magnuson J.K."/>
            <person name="James T.Y."/>
            <person name="O'Malley M.A."/>
            <person name="Stajich J.E."/>
            <person name="Spatafora J.W."/>
            <person name="Visel A."/>
            <person name="Grigoriev I.V."/>
        </authorList>
    </citation>
    <scope>NUCLEOTIDE SEQUENCE [LARGE SCALE GENOMIC DNA]</scope>
    <source>
        <strain evidence="9 10">JEL800</strain>
    </source>
</reference>
<dbReference type="SUPFAM" id="SSF57716">
    <property type="entry name" value="Glucocorticoid receptor-like (DNA-binding domain)"/>
    <property type="match status" value="1"/>
</dbReference>
<evidence type="ECO:0000256" key="3">
    <source>
        <dbReference type="ARBA" id="ARBA00022771"/>
    </source>
</evidence>
<dbReference type="GO" id="GO:0008270">
    <property type="term" value="F:zinc ion binding"/>
    <property type="evidence" value="ECO:0007669"/>
    <property type="project" value="UniProtKB-KW"/>
</dbReference>
<dbReference type="GO" id="GO:0000981">
    <property type="term" value="F:DNA-binding transcription factor activity, RNA polymerase II-specific"/>
    <property type="evidence" value="ECO:0007669"/>
    <property type="project" value="TreeGrafter"/>
</dbReference>
<feature type="domain" description="GATA-type" evidence="8">
    <location>
        <begin position="163"/>
        <end position="217"/>
    </location>
</feature>
<dbReference type="OrthoDB" id="515401at2759"/>
<organism evidence="9 10">
    <name type="scientific">Rhizoclosmatium globosum</name>
    <dbReference type="NCBI Taxonomy" id="329046"/>
    <lineage>
        <taxon>Eukaryota</taxon>
        <taxon>Fungi</taxon>
        <taxon>Fungi incertae sedis</taxon>
        <taxon>Chytridiomycota</taxon>
        <taxon>Chytridiomycota incertae sedis</taxon>
        <taxon>Chytridiomycetes</taxon>
        <taxon>Chytridiales</taxon>
        <taxon>Chytriomycetaceae</taxon>
        <taxon>Rhizoclosmatium</taxon>
    </lineage>
</organism>
<feature type="compositionally biased region" description="Polar residues" evidence="7">
    <location>
        <begin position="101"/>
        <end position="115"/>
    </location>
</feature>
<dbReference type="EMBL" id="MCGO01000006">
    <property type="protein sequence ID" value="ORY51028.1"/>
    <property type="molecule type" value="Genomic_DNA"/>
</dbReference>
<keyword evidence="10" id="KW-1185">Reference proteome</keyword>
<dbReference type="Gene3D" id="3.30.50.10">
    <property type="entry name" value="Erythroid Transcription Factor GATA-1, subunit A"/>
    <property type="match status" value="1"/>
</dbReference>
<dbReference type="GO" id="GO:0045944">
    <property type="term" value="P:positive regulation of transcription by RNA polymerase II"/>
    <property type="evidence" value="ECO:0007669"/>
    <property type="project" value="TreeGrafter"/>
</dbReference>
<dbReference type="SMART" id="SM00401">
    <property type="entry name" value="ZnF_GATA"/>
    <property type="match status" value="1"/>
</dbReference>
<feature type="region of interest" description="Disordered" evidence="7">
    <location>
        <begin position="73"/>
        <end position="134"/>
    </location>
</feature>
<evidence type="ECO:0000256" key="2">
    <source>
        <dbReference type="ARBA" id="ARBA00022723"/>
    </source>
</evidence>
<protein>
    <recommendedName>
        <fullName evidence="8">GATA-type domain-containing protein</fullName>
    </recommendedName>
</protein>
<evidence type="ECO:0000313" key="10">
    <source>
        <dbReference type="Proteomes" id="UP000193642"/>
    </source>
</evidence>
<dbReference type="Proteomes" id="UP000193642">
    <property type="component" value="Unassembled WGS sequence"/>
</dbReference>
<feature type="region of interest" description="Disordered" evidence="7">
    <location>
        <begin position="1"/>
        <end position="27"/>
    </location>
</feature>
<dbReference type="GO" id="GO:0000122">
    <property type="term" value="P:negative regulation of transcription by RNA polymerase II"/>
    <property type="evidence" value="ECO:0007669"/>
    <property type="project" value="TreeGrafter"/>
</dbReference>
<comment type="caution">
    <text evidence="9">The sequence shown here is derived from an EMBL/GenBank/DDBJ whole genome shotgun (WGS) entry which is preliminary data.</text>
</comment>
<dbReference type="Pfam" id="PF00320">
    <property type="entry name" value="GATA"/>
    <property type="match status" value="1"/>
</dbReference>
<dbReference type="InterPro" id="IPR000679">
    <property type="entry name" value="Znf_GATA"/>
</dbReference>
<keyword evidence="2" id="KW-0479">Metal-binding</keyword>
<dbReference type="PANTHER" id="PTHR10071:SF281">
    <property type="entry name" value="BOX A-BINDING FACTOR-RELATED"/>
    <property type="match status" value="1"/>
</dbReference>
<keyword evidence="3 6" id="KW-0863">Zinc-finger</keyword>
<dbReference type="InterPro" id="IPR013088">
    <property type="entry name" value="Znf_NHR/GATA"/>
</dbReference>
<comment type="subcellular location">
    <subcellularLocation>
        <location evidence="1">Nucleus</location>
    </subcellularLocation>
</comment>
<name>A0A1Y2CVH7_9FUNG</name>
<accession>A0A1Y2CVH7</accession>
<evidence type="ECO:0000259" key="8">
    <source>
        <dbReference type="PROSITE" id="PS50114"/>
    </source>
</evidence>
<feature type="compositionally biased region" description="Low complexity" evidence="7">
    <location>
        <begin position="15"/>
        <end position="27"/>
    </location>
</feature>
<dbReference type="PROSITE" id="PS50114">
    <property type="entry name" value="GATA_ZN_FINGER_2"/>
    <property type="match status" value="1"/>
</dbReference>
<evidence type="ECO:0000256" key="5">
    <source>
        <dbReference type="ARBA" id="ARBA00023242"/>
    </source>
</evidence>
<dbReference type="CDD" id="cd00202">
    <property type="entry name" value="ZnF_GATA"/>
    <property type="match status" value="1"/>
</dbReference>
<dbReference type="AlphaFoldDB" id="A0A1Y2CVH7"/>
<dbReference type="STRING" id="329046.A0A1Y2CVH7"/>
<evidence type="ECO:0000256" key="1">
    <source>
        <dbReference type="ARBA" id="ARBA00004123"/>
    </source>
</evidence>
<proteinExistence type="predicted"/>
<evidence type="ECO:0000256" key="6">
    <source>
        <dbReference type="PROSITE-ProRule" id="PRU00094"/>
    </source>
</evidence>
<evidence type="ECO:0000256" key="7">
    <source>
        <dbReference type="SAM" id="MobiDB-lite"/>
    </source>
</evidence>